<keyword evidence="2 9" id="KW-0808">Transferase</keyword>
<dbReference type="HAMAP" id="MF_03211">
    <property type="entry name" value="RNA_acetyltr_Nat10"/>
    <property type="match status" value="1"/>
</dbReference>
<name>A0A8C1BQP0_CYPCA</name>
<evidence type="ECO:0000256" key="1">
    <source>
        <dbReference type="ARBA" id="ARBA00004604"/>
    </source>
</evidence>
<comment type="caution">
    <text evidence="9">Lacks conserved residue(s) required for the propagation of feature annotation.</text>
</comment>
<keyword evidence="4 9" id="KW-0547">Nucleotide-binding</keyword>
<evidence type="ECO:0000256" key="9">
    <source>
        <dbReference type="HAMAP-Rule" id="MF_03211"/>
    </source>
</evidence>
<dbReference type="Gene3D" id="3.40.630.30">
    <property type="match status" value="1"/>
</dbReference>
<feature type="binding site" evidence="9">
    <location>
        <begin position="629"/>
        <end position="631"/>
    </location>
    <ligand>
        <name>acetyl-CoA</name>
        <dbReference type="ChEBI" id="CHEBI:57288"/>
    </ligand>
</feature>
<feature type="region of interest" description="Disordered" evidence="10">
    <location>
        <begin position="929"/>
        <end position="962"/>
    </location>
</feature>
<reference evidence="14" key="2">
    <citation type="submission" date="2025-09" db="UniProtKB">
        <authorList>
            <consortium name="Ensembl"/>
        </authorList>
    </citation>
    <scope>IDENTIFICATION</scope>
</reference>
<feature type="binding site" evidence="9">
    <location>
        <position position="470"/>
    </location>
    <ligand>
        <name>ATP</name>
        <dbReference type="ChEBI" id="CHEBI:30616"/>
    </ligand>
</feature>
<evidence type="ECO:0000256" key="3">
    <source>
        <dbReference type="ARBA" id="ARBA00022694"/>
    </source>
</evidence>
<evidence type="ECO:0000256" key="6">
    <source>
        <dbReference type="ARBA" id="ARBA00023242"/>
    </source>
</evidence>
<dbReference type="GO" id="GO:0005524">
    <property type="term" value="F:ATP binding"/>
    <property type="evidence" value="ECO:0007669"/>
    <property type="project" value="UniProtKB-UniRule"/>
</dbReference>
<keyword evidence="5 9" id="KW-0067">ATP-binding</keyword>
<evidence type="ECO:0000256" key="4">
    <source>
        <dbReference type="ARBA" id="ARBA00022741"/>
    </source>
</evidence>
<evidence type="ECO:0000256" key="5">
    <source>
        <dbReference type="ARBA" id="ARBA00022840"/>
    </source>
</evidence>
<dbReference type="GO" id="GO:1904812">
    <property type="term" value="P:rRNA acetylation involved in maturation of SSU-rRNA"/>
    <property type="evidence" value="ECO:0007669"/>
    <property type="project" value="InterPro"/>
</dbReference>
<reference evidence="14" key="1">
    <citation type="submission" date="2025-08" db="UniProtKB">
        <authorList>
            <consortium name="Ensembl"/>
        </authorList>
    </citation>
    <scope>IDENTIFICATION</scope>
</reference>
<dbReference type="Pfam" id="PF08351">
    <property type="entry name" value="TmcA_N"/>
    <property type="match status" value="1"/>
</dbReference>
<keyword evidence="9" id="KW-0698">rRNA processing</keyword>
<keyword evidence="3 9" id="KW-0819">tRNA processing</keyword>
<dbReference type="InterPro" id="IPR007807">
    <property type="entry name" value="TcmA/NAT10_helicase"/>
</dbReference>
<evidence type="ECO:0000256" key="7">
    <source>
        <dbReference type="ARBA" id="ARBA00023315"/>
    </source>
</evidence>
<comment type="similarity">
    <text evidence="9">Belongs to the RNA cytidine acetyltransferase family. NAT10 subfamily.</text>
</comment>
<dbReference type="InterPro" id="IPR027992">
    <property type="entry name" value="tRNA_bind_dom"/>
</dbReference>
<evidence type="ECO:0000313" key="14">
    <source>
        <dbReference type="Ensembl" id="ENSCCRP00000035892.2"/>
    </source>
</evidence>
<accession>A0A8C1BQP0</accession>
<gene>
    <name evidence="9" type="primary">NAT10</name>
</gene>
<dbReference type="PANTHER" id="PTHR10925">
    <property type="entry name" value="N-ACETYLTRANSFERASE 10"/>
    <property type="match status" value="1"/>
</dbReference>
<dbReference type="EC" id="2.3.1.-" evidence="9"/>
<dbReference type="Pfam" id="PF05127">
    <property type="entry name" value="NAT10_TcmA_helicase"/>
    <property type="match status" value="1"/>
</dbReference>
<comment type="catalytic activity">
    <reaction evidence="9">
        <text>a cytidine in 18S rRNA + acetyl-CoA + ATP + H2O = an N(4)-acetylcytidine in 18S rRNA + ADP + phosphate + CoA + H(+)</text>
        <dbReference type="Rhea" id="RHEA:51424"/>
        <dbReference type="Rhea" id="RHEA-COMP:13575"/>
        <dbReference type="Rhea" id="RHEA-COMP:13576"/>
        <dbReference type="ChEBI" id="CHEBI:15377"/>
        <dbReference type="ChEBI" id="CHEBI:15378"/>
        <dbReference type="ChEBI" id="CHEBI:30616"/>
        <dbReference type="ChEBI" id="CHEBI:43474"/>
        <dbReference type="ChEBI" id="CHEBI:57287"/>
        <dbReference type="ChEBI" id="CHEBI:57288"/>
        <dbReference type="ChEBI" id="CHEBI:74900"/>
        <dbReference type="ChEBI" id="CHEBI:82748"/>
        <dbReference type="ChEBI" id="CHEBI:456216"/>
    </reaction>
</comment>
<feature type="domain" description="TmcA/NAT10 N-terminal" evidence="12">
    <location>
        <begin position="6"/>
        <end position="201"/>
    </location>
</feature>
<evidence type="ECO:0000313" key="15">
    <source>
        <dbReference type="Proteomes" id="UP001108240"/>
    </source>
</evidence>
<comment type="subcellular location">
    <subcellularLocation>
        <location evidence="1 9">Nucleus</location>
        <location evidence="1 9">Nucleolus</location>
    </subcellularLocation>
</comment>
<evidence type="ECO:0000259" key="13">
    <source>
        <dbReference type="Pfam" id="PF13725"/>
    </source>
</evidence>
<dbReference type="AlphaFoldDB" id="A0A8C1BQP0"/>
<evidence type="ECO:0000256" key="2">
    <source>
        <dbReference type="ARBA" id="ARBA00022679"/>
    </source>
</evidence>
<dbReference type="Gene3D" id="3.40.50.11040">
    <property type="match status" value="1"/>
</dbReference>
<evidence type="ECO:0000259" key="11">
    <source>
        <dbReference type="Pfam" id="PF05127"/>
    </source>
</evidence>
<dbReference type="InterPro" id="IPR013562">
    <property type="entry name" value="TmcA/NAT10_N"/>
</dbReference>
<dbReference type="InterPro" id="IPR027417">
    <property type="entry name" value="P-loop_NTPase"/>
</dbReference>
<protein>
    <recommendedName>
        <fullName evidence="8 9">RNA cytidine acetyltransferase</fullName>
        <ecNumber evidence="9">2.3.1.-</ecNumber>
    </recommendedName>
    <alternativeName>
        <fullName evidence="9">18S rRNA cytosine acetyltransferase</fullName>
    </alternativeName>
</protein>
<evidence type="ECO:0000256" key="10">
    <source>
        <dbReference type="SAM" id="MobiDB-lite"/>
    </source>
</evidence>
<keyword evidence="15" id="KW-1185">Reference proteome</keyword>
<feature type="compositionally biased region" description="Basic residues" evidence="10">
    <location>
        <begin position="946"/>
        <end position="962"/>
    </location>
</feature>
<comment type="catalytic activity">
    <reaction evidence="9">
        <text>a cytidine in tRNA + acetyl-CoA + ATP + H2O = an N(4)-acetylcytidine in tRNA + ADP + phosphate + CoA + H(+)</text>
        <dbReference type="Rhea" id="RHEA:53876"/>
        <dbReference type="Rhea" id="RHEA-COMP:13670"/>
        <dbReference type="Rhea" id="RHEA-COMP:13671"/>
        <dbReference type="ChEBI" id="CHEBI:15377"/>
        <dbReference type="ChEBI" id="CHEBI:15378"/>
        <dbReference type="ChEBI" id="CHEBI:30616"/>
        <dbReference type="ChEBI" id="CHEBI:43474"/>
        <dbReference type="ChEBI" id="CHEBI:57287"/>
        <dbReference type="ChEBI" id="CHEBI:57288"/>
        <dbReference type="ChEBI" id="CHEBI:74900"/>
        <dbReference type="ChEBI" id="CHEBI:82748"/>
        <dbReference type="ChEBI" id="CHEBI:456216"/>
    </reaction>
</comment>
<dbReference type="FunFam" id="3.40.50.11040:FF:000006">
    <property type="entry name" value="RNA cytidine acetyltransferase"/>
    <property type="match status" value="1"/>
</dbReference>
<dbReference type="GO" id="GO:0000049">
    <property type="term" value="F:tRNA binding"/>
    <property type="evidence" value="ECO:0007669"/>
    <property type="project" value="TreeGrafter"/>
</dbReference>
<dbReference type="GO" id="GO:0030686">
    <property type="term" value="C:90S preribosome"/>
    <property type="evidence" value="ECO:0007669"/>
    <property type="project" value="TreeGrafter"/>
</dbReference>
<proteinExistence type="inferred from homology"/>
<dbReference type="Gene3D" id="3.40.50.300">
    <property type="entry name" value="P-loop containing nucleotide triphosphate hydrolases"/>
    <property type="match status" value="1"/>
</dbReference>
<dbReference type="GO" id="GO:0005730">
    <property type="term" value="C:nucleolus"/>
    <property type="evidence" value="ECO:0007669"/>
    <property type="project" value="UniProtKB-SubCell"/>
</dbReference>
<comment type="subunit">
    <text evidence="9">Interacts with THUMPD1.</text>
</comment>
<feature type="binding site" evidence="9">
    <location>
        <begin position="287"/>
        <end position="296"/>
    </location>
    <ligand>
        <name>ATP</name>
        <dbReference type="ChEBI" id="CHEBI:30616"/>
    </ligand>
</feature>
<keyword evidence="6 9" id="KW-0539">Nucleus</keyword>
<keyword evidence="7 9" id="KW-0012">Acyltransferase</keyword>
<comment type="function">
    <text evidence="9">RNA cytidine acetyltransferase with specificity toward both 18S rRNA and tRNAs. Catalyzes the formation of N(4)-acetylcytidine (ac4C) in 18S rRNA. Required for early nucleolar cleavages of precursor rRNA at sites A0, A1 and A2 during 18S rRNA synthesis. Catalyzes the formation of ac4C in serine and leucine tRNAs. Requires the tRNA-binding adapter protein THUMPD1 for full tRNA acetyltransferase activity but not for 18S rRNA acetylation.</text>
</comment>
<dbReference type="GO" id="GO:1990883">
    <property type="term" value="F:18S rRNA cytidine N-acetyltransferase activity"/>
    <property type="evidence" value="ECO:0007669"/>
    <property type="project" value="TreeGrafter"/>
</dbReference>
<dbReference type="InterPro" id="IPR033688">
    <property type="entry name" value="NAT10"/>
</dbReference>
<feature type="domain" description="TcmA/NAT10 helicase" evidence="11">
    <location>
        <begin position="282"/>
        <end position="488"/>
    </location>
</feature>
<dbReference type="GeneTree" id="ENSGT00390000009140"/>
<evidence type="ECO:0000259" key="12">
    <source>
        <dbReference type="Pfam" id="PF08351"/>
    </source>
</evidence>
<organism evidence="14 15">
    <name type="scientific">Cyprinus carpio carpio</name>
    <dbReference type="NCBI Taxonomy" id="630221"/>
    <lineage>
        <taxon>Eukaryota</taxon>
        <taxon>Metazoa</taxon>
        <taxon>Chordata</taxon>
        <taxon>Craniata</taxon>
        <taxon>Vertebrata</taxon>
        <taxon>Euteleostomi</taxon>
        <taxon>Actinopterygii</taxon>
        <taxon>Neopterygii</taxon>
        <taxon>Teleostei</taxon>
        <taxon>Ostariophysi</taxon>
        <taxon>Cypriniformes</taxon>
        <taxon>Cyprinidae</taxon>
        <taxon>Cyprininae</taxon>
        <taxon>Cyprinus</taxon>
    </lineage>
</organism>
<dbReference type="FunFam" id="3.40.50.300:FF:002218">
    <property type="entry name" value="tRNA(Met) cytidine acetyltransferase TmcA"/>
    <property type="match status" value="1"/>
</dbReference>
<feature type="domain" description="Possible tRNA binding" evidence="13">
    <location>
        <begin position="705"/>
        <end position="914"/>
    </location>
</feature>
<dbReference type="Proteomes" id="UP001108240">
    <property type="component" value="Unplaced"/>
</dbReference>
<dbReference type="InterPro" id="IPR032672">
    <property type="entry name" value="TmcA/NAT10/Kre33"/>
</dbReference>
<dbReference type="GO" id="GO:0051391">
    <property type="term" value="P:tRNA acetylation"/>
    <property type="evidence" value="ECO:0007669"/>
    <property type="project" value="UniProtKB-UniRule"/>
</dbReference>
<sequence>MNKHKVDNRIRVQIENGVAEHHRSMFVIVGDRGRDQVVVLHHMLSKATVRARPSVLWCYKKELSFSSNRKKRMRQLQKKIKTGTLNLNQDDPFELFVAATNIRYCYYNETHKILGNTYGMCVLQDFEALTPNLLARTVETVEGGGIVVILLRTMNSLKQLYTMAMDVHSRYRTEAHQDVVGRFNERFILSLSSCKTCVVIDDQLNILPISTHITNIKPVPPKTQDDGLSPREQELKDLKESLQDTQPVGVLVDSCKTMDQTKAVLKFIEAISEKTLRSTVALTAARGRGKSAALGLAVAGAVAFGYSNIFVTSPSPDNLHTLFEFVFKGFDALQYQEHLDYEIIQSLNPEFNKAVIRVNIFKEHRQTIQYIHPADAVKLGQAELLVIDEAAAIPLPLVKKLLGPYLVFMASTINGYEGTGRSLSLKLIQQLRQQSADSQLNLSAENRNTSTARLAAARTLHEVTLHESVRYGQGDPVEKWLNDLLCLDCLSVPRIISGCPLPQTCDLYYVNRDTLFCYHKASEAFLQRLMALYVASHYKNSPNDLQMLSDAPAHHLFCLLPPVPPTQSSLPEVLAVVQVCLEGEISRQSVLNSLSRGKKASGDLIPWTVSEQFQDPEFGSLSGGRIVRIAVNPDYQGVNYFSFSVYIQPVKRHLEERTSPQLFIHVQAVSLLEEVVSPRKDLPPLLLKLNERRAERLDYLGYNVFLSSFWKDFRRRFLSLLSFQFSKFSPTLALNILQNKNAKDDSPAGTELAATFTPYDLKRLEMYSRNMVDYHLIMDMIPVIAHMYFLKQLGDITLSVAQCGLLLGIGLQHKSVDELEKEIELPGSQLMGLFNRVIRKVVQFFNILQEKAVEAEMVATKDISMEPTVQTLNEDLNDAAKEFQEKQKKDMEKIKDMNLSEYMIRGDDEEWDQVLKKAGHTAIVSIKSDKKRKLEGMNQKEQWQSKKMKKNKDKKSKFGKNP</sequence>
<dbReference type="Ensembl" id="ENSCCRT00000038900.2">
    <property type="protein sequence ID" value="ENSCCRP00000035892.2"/>
    <property type="gene ID" value="ENSCCRG00000056635.1"/>
</dbReference>
<dbReference type="PANTHER" id="PTHR10925:SF5">
    <property type="entry name" value="RNA CYTIDINE ACETYLTRANSFERASE"/>
    <property type="match status" value="1"/>
</dbReference>
<evidence type="ECO:0000256" key="8">
    <source>
        <dbReference type="ARBA" id="ARBA00068357"/>
    </source>
</evidence>
<dbReference type="Pfam" id="PF13725">
    <property type="entry name" value="tRNA_bind_2"/>
    <property type="match status" value="1"/>
</dbReference>